<protein>
    <submittedName>
        <fullName evidence="3">Site-specific integrase</fullName>
    </submittedName>
</protein>
<dbReference type="AlphaFoldDB" id="A0A4U0YP79"/>
<evidence type="ECO:0000313" key="3">
    <source>
        <dbReference type="EMBL" id="TKA94222.1"/>
    </source>
</evidence>
<dbReference type="Gene3D" id="1.10.443.10">
    <property type="entry name" value="Intergrase catalytic core"/>
    <property type="match status" value="1"/>
</dbReference>
<evidence type="ECO:0000313" key="4">
    <source>
        <dbReference type="Proteomes" id="UP000306340"/>
    </source>
</evidence>
<evidence type="ECO:0000256" key="1">
    <source>
        <dbReference type="ARBA" id="ARBA00023172"/>
    </source>
</evidence>
<keyword evidence="1" id="KW-0233">DNA recombination</keyword>
<organism evidence="3 4">
    <name type="scientific">Cereibacter changlensis</name>
    <dbReference type="NCBI Taxonomy" id="402884"/>
    <lineage>
        <taxon>Bacteria</taxon>
        <taxon>Pseudomonadati</taxon>
        <taxon>Pseudomonadota</taxon>
        <taxon>Alphaproteobacteria</taxon>
        <taxon>Rhodobacterales</taxon>
        <taxon>Paracoccaceae</taxon>
        <taxon>Cereibacter</taxon>
    </lineage>
</organism>
<dbReference type="PROSITE" id="PS51898">
    <property type="entry name" value="TYR_RECOMBINASE"/>
    <property type="match status" value="1"/>
</dbReference>
<dbReference type="InterPro" id="IPR011010">
    <property type="entry name" value="DNA_brk_join_enz"/>
</dbReference>
<reference evidence="3 4" key="1">
    <citation type="submission" date="2019-04" db="EMBL/GenBank/DDBJ databases">
        <title>Crypto-aerobic microbial life in anoxic (sulfidic) marine sediments.</title>
        <authorList>
            <person name="Bhattacharya S."/>
            <person name="Roy C."/>
            <person name="Mondal N."/>
            <person name="Sarkar J."/>
            <person name="Mandal S."/>
            <person name="Rameez M.J."/>
            <person name="Ghosh W."/>
        </authorList>
    </citation>
    <scope>NUCLEOTIDE SEQUENCE [LARGE SCALE GENOMIC DNA]</scope>
    <source>
        <strain evidence="3 4">SBBC</strain>
    </source>
</reference>
<dbReference type="RefSeq" id="WP_136794611.1">
    <property type="nucleotide sequence ID" value="NZ_SWAU01000417.1"/>
</dbReference>
<dbReference type="SUPFAM" id="SSF56349">
    <property type="entry name" value="DNA breaking-rejoining enzymes"/>
    <property type="match status" value="1"/>
</dbReference>
<dbReference type="GO" id="GO:0003677">
    <property type="term" value="F:DNA binding"/>
    <property type="evidence" value="ECO:0007669"/>
    <property type="project" value="InterPro"/>
</dbReference>
<accession>A0A4U0YP79</accession>
<dbReference type="Proteomes" id="UP000306340">
    <property type="component" value="Unassembled WGS sequence"/>
</dbReference>
<proteinExistence type="predicted"/>
<dbReference type="Pfam" id="PF00589">
    <property type="entry name" value="Phage_integrase"/>
    <property type="match status" value="1"/>
</dbReference>
<sequence>MASITKLPSGAYRVQVRRKGRYASETFPRRDDTQKWARQAETLVDQGLPPNRSSVARLHTFGDLVDLHIADMCAVGKPPRRSKAATLATLKRDLGKEKIGHLDRHKLIEYGRKRADQGAGPVTLGIDIGVIKMILTHAAAVHGLEIHVEGVDLARVALKRLGLIGKGIERDRRSTTAELSRLFRCFDETARLTMPMTRIVQFAIATAMRLDEICRADWSDLDIDRRMLLIRDRKDPRNKSGNDQRIPLFAATGFDAWALVMAQAKHLGKAKGPIFPYNSKSVGTAFRRACADADVKDLDVAPSA</sequence>
<dbReference type="EMBL" id="SWAU01000417">
    <property type="protein sequence ID" value="TKA94222.1"/>
    <property type="molecule type" value="Genomic_DNA"/>
</dbReference>
<dbReference type="InterPro" id="IPR013762">
    <property type="entry name" value="Integrase-like_cat_sf"/>
</dbReference>
<evidence type="ECO:0000259" key="2">
    <source>
        <dbReference type="PROSITE" id="PS51898"/>
    </source>
</evidence>
<feature type="domain" description="Tyr recombinase" evidence="2">
    <location>
        <begin position="169"/>
        <end position="304"/>
    </location>
</feature>
<dbReference type="GO" id="GO:0015074">
    <property type="term" value="P:DNA integration"/>
    <property type="evidence" value="ECO:0007669"/>
    <property type="project" value="InterPro"/>
</dbReference>
<dbReference type="InterPro" id="IPR002104">
    <property type="entry name" value="Integrase_catalytic"/>
</dbReference>
<comment type="caution">
    <text evidence="3">The sequence shown here is derived from an EMBL/GenBank/DDBJ whole genome shotgun (WGS) entry which is preliminary data.</text>
</comment>
<name>A0A4U0YP79_9RHOB</name>
<gene>
    <name evidence="3" type="ORF">FAZ78_23510</name>
</gene>
<dbReference type="GO" id="GO:0006310">
    <property type="term" value="P:DNA recombination"/>
    <property type="evidence" value="ECO:0007669"/>
    <property type="project" value="UniProtKB-KW"/>
</dbReference>